<sequence>MPLGPAPLPGLAVPILYLQLGPRTYSAVTQCHQTSRTLPATGCHRPAPCGLPLAPCGLPLPCTVSRLVFLSLARRTSAAQRAVSYLIPLGPLHDPAVGMDLTSTESSLNPIYEEFRHLSYLRGLVRGPHVEFISFESSQSRKPCSTGEKRCQ</sequence>
<evidence type="ECO:0000313" key="2">
    <source>
        <dbReference type="Proteomes" id="UP001172101"/>
    </source>
</evidence>
<proteinExistence type="predicted"/>
<dbReference type="RefSeq" id="XP_060294696.1">
    <property type="nucleotide sequence ID" value="XM_060442322.1"/>
</dbReference>
<reference evidence="1" key="1">
    <citation type="submission" date="2023-06" db="EMBL/GenBank/DDBJ databases">
        <title>Genome-scale phylogeny and comparative genomics of the fungal order Sordariales.</title>
        <authorList>
            <consortium name="Lawrence Berkeley National Laboratory"/>
            <person name="Hensen N."/>
            <person name="Bonometti L."/>
            <person name="Westerberg I."/>
            <person name="Brannstrom I.O."/>
            <person name="Guillou S."/>
            <person name="Cros-Aarteil S."/>
            <person name="Calhoun S."/>
            <person name="Haridas S."/>
            <person name="Kuo A."/>
            <person name="Mondo S."/>
            <person name="Pangilinan J."/>
            <person name="Riley R."/>
            <person name="LaButti K."/>
            <person name="Andreopoulos B."/>
            <person name="Lipzen A."/>
            <person name="Chen C."/>
            <person name="Yanf M."/>
            <person name="Daum C."/>
            <person name="Ng V."/>
            <person name="Clum A."/>
            <person name="Steindorff A."/>
            <person name="Ohm R."/>
            <person name="Martin F."/>
            <person name="Silar P."/>
            <person name="Natvig D."/>
            <person name="Lalanne C."/>
            <person name="Gautier V."/>
            <person name="Ament-velasquez S.L."/>
            <person name="Kruys A."/>
            <person name="Hutchinson M.I."/>
            <person name="Powell A.J."/>
            <person name="Barry K."/>
            <person name="Miller A.N."/>
            <person name="Grigoriev I.V."/>
            <person name="Debuchy R."/>
            <person name="Gladieux P."/>
            <person name="Thoren M.H."/>
            <person name="Johannesson H."/>
        </authorList>
    </citation>
    <scope>NUCLEOTIDE SEQUENCE</scope>
    <source>
        <strain evidence="1">SMH2392-1A</strain>
    </source>
</reference>
<keyword evidence="2" id="KW-1185">Reference proteome</keyword>
<dbReference type="EMBL" id="JAUIRO010000005">
    <property type="protein sequence ID" value="KAK0713373.1"/>
    <property type="molecule type" value="Genomic_DNA"/>
</dbReference>
<comment type="caution">
    <text evidence="1">The sequence shown here is derived from an EMBL/GenBank/DDBJ whole genome shotgun (WGS) entry which is preliminary data.</text>
</comment>
<protein>
    <submittedName>
        <fullName evidence="1">Uncharacterized protein</fullName>
    </submittedName>
</protein>
<name>A0AA40DVL2_9PEZI</name>
<dbReference type="Proteomes" id="UP001172101">
    <property type="component" value="Unassembled WGS sequence"/>
</dbReference>
<dbReference type="AlphaFoldDB" id="A0AA40DVL2"/>
<evidence type="ECO:0000313" key="1">
    <source>
        <dbReference type="EMBL" id="KAK0713373.1"/>
    </source>
</evidence>
<dbReference type="GeneID" id="85325592"/>
<gene>
    <name evidence="1" type="ORF">B0T26DRAFT_717284</name>
</gene>
<organism evidence="1 2">
    <name type="scientific">Lasiosphaeria miniovina</name>
    <dbReference type="NCBI Taxonomy" id="1954250"/>
    <lineage>
        <taxon>Eukaryota</taxon>
        <taxon>Fungi</taxon>
        <taxon>Dikarya</taxon>
        <taxon>Ascomycota</taxon>
        <taxon>Pezizomycotina</taxon>
        <taxon>Sordariomycetes</taxon>
        <taxon>Sordariomycetidae</taxon>
        <taxon>Sordariales</taxon>
        <taxon>Lasiosphaeriaceae</taxon>
        <taxon>Lasiosphaeria</taxon>
    </lineage>
</organism>
<accession>A0AA40DVL2</accession>